<protein>
    <submittedName>
        <fullName evidence="5">(pine wood nematode) hypothetical protein</fullName>
    </submittedName>
</protein>
<sequence length="415" mass="46375">MRLALDSRDNGRKSAANGRVDSKAGGKQSGGQRIRWISLIWTALSSHFQMKTSSTPPDRADEADSFRKVALFGVCMATTSCILIMISMPMIYSYVQQRHTFMLDELRFCQSRANTILVETAKTTVLQEVNAKLGGIGRRHRDVRDVEKAVKQFNVLYKDRLRRQNGESEVQRINRDLRRQVSEAVSSYGVAAADAVSLHPALLVAKVIPDGPGSLDNPDDQEEMEQKVRLLLAQTSTLIGATNAPTPCPVDLVNRDLPDPLASEDIKGLTRCFMLNPAHRGLQGLWGQAEGKDHAERADGLVCLENYTLWRELGLLGLQALLAHGDILEGREHPERMEKSQEEVLPETQDNQAVQELQDSPANAVFKEKPDPVDHAYTVLHQEPRQQREALEVRVHPERIPSAWIYVSLVYSTTT</sequence>
<evidence type="ECO:0000256" key="1">
    <source>
        <dbReference type="ARBA" id="ARBA00022737"/>
    </source>
</evidence>
<evidence type="ECO:0000313" key="5">
    <source>
        <dbReference type="EMBL" id="CAD5233724.1"/>
    </source>
</evidence>
<evidence type="ECO:0000259" key="4">
    <source>
        <dbReference type="SMART" id="SM01088"/>
    </source>
</evidence>
<proteinExistence type="predicted"/>
<evidence type="ECO:0000256" key="2">
    <source>
        <dbReference type="SAM" id="MobiDB-lite"/>
    </source>
</evidence>
<evidence type="ECO:0000256" key="3">
    <source>
        <dbReference type="SAM" id="Phobius"/>
    </source>
</evidence>
<feature type="transmembrane region" description="Helical" evidence="3">
    <location>
        <begin position="69"/>
        <end position="92"/>
    </location>
</feature>
<keyword evidence="3" id="KW-0472">Membrane</keyword>
<keyword evidence="6" id="KW-1185">Reference proteome</keyword>
<dbReference type="EMBL" id="CAJFCV020000006">
    <property type="protein sequence ID" value="CAG9129064.1"/>
    <property type="molecule type" value="Genomic_DNA"/>
</dbReference>
<dbReference type="Proteomes" id="UP000582659">
    <property type="component" value="Unassembled WGS sequence"/>
</dbReference>
<feature type="domain" description="Nematode cuticle collagen N-terminal" evidence="4">
    <location>
        <begin position="68"/>
        <end position="120"/>
    </location>
</feature>
<feature type="region of interest" description="Disordered" evidence="2">
    <location>
        <begin position="1"/>
        <end position="29"/>
    </location>
</feature>
<comment type="caution">
    <text evidence="5">The sequence shown here is derived from an EMBL/GenBank/DDBJ whole genome shotgun (WGS) entry which is preliminary data.</text>
</comment>
<keyword evidence="1" id="KW-0677">Repeat</keyword>
<name>A0A7I8X4H7_BURXY</name>
<dbReference type="GO" id="GO:0042302">
    <property type="term" value="F:structural constituent of cuticle"/>
    <property type="evidence" value="ECO:0007669"/>
    <property type="project" value="InterPro"/>
</dbReference>
<evidence type="ECO:0000313" key="6">
    <source>
        <dbReference type="Proteomes" id="UP000659654"/>
    </source>
</evidence>
<dbReference type="SMART" id="SM01088">
    <property type="entry name" value="Col_cuticle_N"/>
    <property type="match status" value="1"/>
</dbReference>
<dbReference type="Proteomes" id="UP000659654">
    <property type="component" value="Unassembled WGS sequence"/>
</dbReference>
<keyword evidence="3" id="KW-0812">Transmembrane</keyword>
<keyword evidence="3" id="KW-1133">Transmembrane helix</keyword>
<reference evidence="5" key="1">
    <citation type="submission" date="2020-09" db="EMBL/GenBank/DDBJ databases">
        <authorList>
            <person name="Kikuchi T."/>
        </authorList>
    </citation>
    <scope>NUCLEOTIDE SEQUENCE</scope>
    <source>
        <strain evidence="5">Ka4C1</strain>
    </source>
</reference>
<dbReference type="AlphaFoldDB" id="A0A7I8X4H7"/>
<gene>
    <name evidence="5" type="ORF">BXYJ_LOCUS13815</name>
</gene>
<organism evidence="5 6">
    <name type="scientific">Bursaphelenchus xylophilus</name>
    <name type="common">Pinewood nematode worm</name>
    <name type="synonym">Aphelenchoides xylophilus</name>
    <dbReference type="NCBI Taxonomy" id="6326"/>
    <lineage>
        <taxon>Eukaryota</taxon>
        <taxon>Metazoa</taxon>
        <taxon>Ecdysozoa</taxon>
        <taxon>Nematoda</taxon>
        <taxon>Chromadorea</taxon>
        <taxon>Rhabditida</taxon>
        <taxon>Tylenchina</taxon>
        <taxon>Tylenchomorpha</taxon>
        <taxon>Aphelenchoidea</taxon>
        <taxon>Aphelenchoididae</taxon>
        <taxon>Bursaphelenchus</taxon>
    </lineage>
</organism>
<dbReference type="EMBL" id="CAJFDI010000006">
    <property type="protein sequence ID" value="CAD5233724.1"/>
    <property type="molecule type" value="Genomic_DNA"/>
</dbReference>
<dbReference type="Pfam" id="PF01484">
    <property type="entry name" value="Col_cuticle_N"/>
    <property type="match status" value="1"/>
</dbReference>
<feature type="compositionally biased region" description="Basic and acidic residues" evidence="2">
    <location>
        <begin position="1"/>
        <end position="12"/>
    </location>
</feature>
<accession>A0A7I8X4H7</accession>
<dbReference type="InterPro" id="IPR002486">
    <property type="entry name" value="Col_cuticle_N"/>
</dbReference>